<dbReference type="InterPro" id="IPR009057">
    <property type="entry name" value="Homeodomain-like_sf"/>
</dbReference>
<feature type="domain" description="Transposase Synechocystis PCC 6803" evidence="1">
    <location>
        <begin position="9"/>
        <end position="120"/>
    </location>
</feature>
<dbReference type="Proteomes" id="UP000030634">
    <property type="component" value="Chromosome"/>
</dbReference>
<dbReference type="InterPro" id="IPR002622">
    <property type="entry name" value="Transposase_14"/>
</dbReference>
<reference evidence="3" key="1">
    <citation type="submission" date="2014-11" db="EMBL/GenBank/DDBJ databases">
        <title>Hymenobacter sp. DG25B genome submission.</title>
        <authorList>
            <person name="Jung H.-Y."/>
            <person name="Kim M.K."/>
            <person name="Srinivasan S."/>
            <person name="Lim S."/>
        </authorList>
    </citation>
    <scope>NUCLEOTIDE SEQUENCE [LARGE SCALE GENOMIC DNA]</scope>
    <source>
        <strain evidence="3">DY59</strain>
    </source>
</reference>
<proteinExistence type="predicted"/>
<organism evidence="2 3">
    <name type="scientific">Deinococcus radiopugnans</name>
    <dbReference type="NCBI Taxonomy" id="57497"/>
    <lineage>
        <taxon>Bacteria</taxon>
        <taxon>Thermotogati</taxon>
        <taxon>Deinococcota</taxon>
        <taxon>Deinococci</taxon>
        <taxon>Deinococcales</taxon>
        <taxon>Deinococcaceae</taxon>
        <taxon>Deinococcus</taxon>
    </lineage>
</organism>
<accession>A0A0A7KJJ6</accession>
<protein>
    <recommendedName>
        <fullName evidence="1">Transposase Synechocystis PCC 6803 domain-containing protein</fullName>
    </recommendedName>
</protein>
<dbReference type="SUPFAM" id="SSF46689">
    <property type="entry name" value="Homeodomain-like"/>
    <property type="match status" value="1"/>
</dbReference>
<dbReference type="KEGG" id="dsw:QR90_10055"/>
<dbReference type="EMBL" id="CP010028">
    <property type="protein sequence ID" value="AIZ45364.1"/>
    <property type="molecule type" value="Genomic_DNA"/>
</dbReference>
<sequence length="127" mass="14468">MNTAGVYGYGLEFRTRIVDPVLGGATPEEAAHHFSVHVDTVKRYLERHRNNTLHVRVKPTGRHRTVTAAHEDQLLKQLQTHPDVTLTEHARMLEQATGLKICFKTVDRVFARHQITHKKNGGRTRTS</sequence>
<evidence type="ECO:0000259" key="1">
    <source>
        <dbReference type="Pfam" id="PF01710"/>
    </source>
</evidence>
<dbReference type="AlphaFoldDB" id="A0A0A7KJJ6"/>
<evidence type="ECO:0000313" key="3">
    <source>
        <dbReference type="Proteomes" id="UP000030634"/>
    </source>
</evidence>
<dbReference type="Pfam" id="PF01710">
    <property type="entry name" value="HTH_Tnp_IS630"/>
    <property type="match status" value="1"/>
</dbReference>
<evidence type="ECO:0000313" key="2">
    <source>
        <dbReference type="EMBL" id="AIZ45364.1"/>
    </source>
</evidence>
<name>A0A0A7KJJ6_9DEIO</name>
<dbReference type="HOGENOM" id="CLU_056788_2_3_0"/>
<gene>
    <name evidence="2" type="ORF">QR90_10055</name>
</gene>